<feature type="region of interest" description="Disordered" evidence="1">
    <location>
        <begin position="1"/>
        <end position="30"/>
    </location>
</feature>
<feature type="compositionally biased region" description="Basic and acidic residues" evidence="1">
    <location>
        <begin position="1"/>
        <end position="12"/>
    </location>
</feature>
<organism evidence="2 3">
    <name type="scientific">Syphacia muris</name>
    <dbReference type="NCBI Taxonomy" id="451379"/>
    <lineage>
        <taxon>Eukaryota</taxon>
        <taxon>Metazoa</taxon>
        <taxon>Ecdysozoa</taxon>
        <taxon>Nematoda</taxon>
        <taxon>Chromadorea</taxon>
        <taxon>Rhabditida</taxon>
        <taxon>Spirurina</taxon>
        <taxon>Oxyuridomorpha</taxon>
        <taxon>Oxyuroidea</taxon>
        <taxon>Oxyuridae</taxon>
        <taxon>Syphacia</taxon>
    </lineage>
</organism>
<accession>A0A0N5AND8</accession>
<evidence type="ECO:0000313" key="3">
    <source>
        <dbReference type="WBParaSite" id="SMUV_0000612201-mRNA-1"/>
    </source>
</evidence>
<dbReference type="STRING" id="451379.A0A0N5AND8"/>
<sequence length="229" mass="26561">MAKALPKDAEKGKSKRRQKRSKYLKEPRENDDNEVANFVYQLNSKFRNRTQRQYQDHPACLRKGSNGEYQLCNSERYSAVINRAKDSLTKMCDQNVTHNNYVNGKWRCAFCQQRSLRSVLGDLFGPYYIKVTEDNWPTFLAKKPQRLPKQSEYWFDLWVHGDCALSAPGIHLHGGKLPALEKTILDFWKQHCCVCTKEGATLEFGGKFFHYPCAYQKGNLVNSLVFSSF</sequence>
<dbReference type="AlphaFoldDB" id="A0A0N5AND8"/>
<feature type="compositionally biased region" description="Basic residues" evidence="1">
    <location>
        <begin position="13"/>
        <end position="22"/>
    </location>
</feature>
<dbReference type="Proteomes" id="UP000046393">
    <property type="component" value="Unplaced"/>
</dbReference>
<protein>
    <submittedName>
        <fullName evidence="3">PHD-type domain-containing protein</fullName>
    </submittedName>
</protein>
<evidence type="ECO:0000256" key="1">
    <source>
        <dbReference type="SAM" id="MobiDB-lite"/>
    </source>
</evidence>
<reference evidence="3" key="1">
    <citation type="submission" date="2017-02" db="UniProtKB">
        <authorList>
            <consortium name="WormBaseParasite"/>
        </authorList>
    </citation>
    <scope>IDENTIFICATION</scope>
</reference>
<dbReference type="WBParaSite" id="SMUV_0000612201-mRNA-1">
    <property type="protein sequence ID" value="SMUV_0000612201-mRNA-1"/>
    <property type="gene ID" value="SMUV_0000612201"/>
</dbReference>
<name>A0A0N5AND8_9BILA</name>
<dbReference type="Gene3D" id="3.30.40.10">
    <property type="entry name" value="Zinc/RING finger domain, C3HC4 (zinc finger)"/>
    <property type="match status" value="1"/>
</dbReference>
<evidence type="ECO:0000313" key="2">
    <source>
        <dbReference type="Proteomes" id="UP000046393"/>
    </source>
</evidence>
<dbReference type="InterPro" id="IPR013083">
    <property type="entry name" value="Znf_RING/FYVE/PHD"/>
</dbReference>
<proteinExistence type="predicted"/>
<keyword evidence="2" id="KW-1185">Reference proteome</keyword>